<dbReference type="PANTHER" id="PTHR36091">
    <property type="entry name" value="ALTERED INHERITANCE OF MITOCHONDRIA PROTEIN 9, MITOCHONDRIAL"/>
    <property type="match status" value="1"/>
</dbReference>
<dbReference type="Proteomes" id="UP001610444">
    <property type="component" value="Unassembled WGS sequence"/>
</dbReference>
<dbReference type="EMBL" id="JBFXLR010000124">
    <property type="protein sequence ID" value="KAL2836121.1"/>
    <property type="molecule type" value="Genomic_DNA"/>
</dbReference>
<name>A0ABR4J7V4_9EURO</name>
<evidence type="ECO:0000313" key="2">
    <source>
        <dbReference type="Proteomes" id="UP001610444"/>
    </source>
</evidence>
<sequence length="371" mass="42685">MGLHVCFIPLSLIRQPTSPPAHQHCTRNFSKIHHDDGSNKGCREVIARIPTPIAGLPHYTAASEVATMDFLRVVLKLPMPKYILMEQFRHGEREKMESGRGPWLSPVDCVTSPARREMAVIQHHAKAQPRQTFLLPTNYDIHPSEHSSLLSQFIHTLAPTLRHPDLSLEFVSIIDWQDAVIYPRFMQAGYPAFCEHDSSRPQSLQIPSLPDHFDEMSVDEQRQSRAVFRLEEANLYYTAATGVNNKQHLDVLKLRYLGMLQYLLRQTGYPWDADVINLRAALVEREAAIAESQEWNESEQLLSRVREHLNIDLEGGTDPDNFERAVEGNRQFRMEMVRQAEADQQEICWRNWPYKDKEDSSMPPQEVNSAL</sequence>
<accession>A0ABR4J7V4</accession>
<dbReference type="GeneID" id="98158965"/>
<gene>
    <name evidence="1" type="ORF">BJX68DRAFT_260014</name>
</gene>
<dbReference type="InterPro" id="IPR051035">
    <property type="entry name" value="Mito_inheritance_9"/>
</dbReference>
<evidence type="ECO:0008006" key="3">
    <source>
        <dbReference type="Google" id="ProtNLM"/>
    </source>
</evidence>
<reference evidence="1 2" key="1">
    <citation type="submission" date="2024-07" db="EMBL/GenBank/DDBJ databases">
        <title>Section-level genome sequencing and comparative genomics of Aspergillus sections Usti and Cavernicolus.</title>
        <authorList>
            <consortium name="Lawrence Berkeley National Laboratory"/>
            <person name="Nybo J.L."/>
            <person name="Vesth T.C."/>
            <person name="Theobald S."/>
            <person name="Frisvad J.C."/>
            <person name="Larsen T.O."/>
            <person name="Kjaerboelling I."/>
            <person name="Rothschild-Mancinelli K."/>
            <person name="Lyhne E.K."/>
            <person name="Kogle M.E."/>
            <person name="Barry K."/>
            <person name="Clum A."/>
            <person name="Na H."/>
            <person name="Ledsgaard L."/>
            <person name="Lin J."/>
            <person name="Lipzen A."/>
            <person name="Kuo A."/>
            <person name="Riley R."/>
            <person name="Mondo S."/>
            <person name="LaButti K."/>
            <person name="Haridas S."/>
            <person name="Pangalinan J."/>
            <person name="Salamov A.A."/>
            <person name="Simmons B.A."/>
            <person name="Magnuson J.K."/>
            <person name="Chen J."/>
            <person name="Drula E."/>
            <person name="Henrissat B."/>
            <person name="Wiebenga A."/>
            <person name="Lubbers R.J."/>
            <person name="Gomes A.C."/>
            <person name="Macurrencykelacurrency M.R."/>
            <person name="Stajich J."/>
            <person name="Grigoriev I.V."/>
            <person name="Mortensen U.H."/>
            <person name="De vries R.P."/>
            <person name="Baker S.E."/>
            <person name="Andersen M.R."/>
        </authorList>
    </citation>
    <scope>NUCLEOTIDE SEQUENCE [LARGE SCALE GENOMIC DNA]</scope>
    <source>
        <strain evidence="1 2">CBS 756.74</strain>
    </source>
</reference>
<keyword evidence="2" id="KW-1185">Reference proteome</keyword>
<comment type="caution">
    <text evidence="1">The sequence shown here is derived from an EMBL/GenBank/DDBJ whole genome shotgun (WGS) entry which is preliminary data.</text>
</comment>
<dbReference type="RefSeq" id="XP_070891950.1">
    <property type="nucleotide sequence ID" value="XM_071043801.1"/>
</dbReference>
<dbReference type="PANTHER" id="PTHR36091:SF1">
    <property type="entry name" value="ALTERED INHERITANCE OF MITOCHONDRIA PROTEIN 9, MITOCHONDRIAL"/>
    <property type="match status" value="1"/>
</dbReference>
<proteinExistence type="predicted"/>
<evidence type="ECO:0000313" key="1">
    <source>
        <dbReference type="EMBL" id="KAL2836121.1"/>
    </source>
</evidence>
<protein>
    <recommendedName>
        <fullName evidence="3">Aminoglycoside phosphotransferase domain-containing protein</fullName>
    </recommendedName>
</protein>
<organism evidence="1 2">
    <name type="scientific">Aspergillus pseudodeflectus</name>
    <dbReference type="NCBI Taxonomy" id="176178"/>
    <lineage>
        <taxon>Eukaryota</taxon>
        <taxon>Fungi</taxon>
        <taxon>Dikarya</taxon>
        <taxon>Ascomycota</taxon>
        <taxon>Pezizomycotina</taxon>
        <taxon>Eurotiomycetes</taxon>
        <taxon>Eurotiomycetidae</taxon>
        <taxon>Eurotiales</taxon>
        <taxon>Aspergillaceae</taxon>
        <taxon>Aspergillus</taxon>
        <taxon>Aspergillus subgen. Nidulantes</taxon>
    </lineage>
</organism>